<proteinExistence type="predicted"/>
<dbReference type="Proteomes" id="UP001164539">
    <property type="component" value="Chromosome 7"/>
</dbReference>
<gene>
    <name evidence="1" type="ORF">OWV82_012701</name>
</gene>
<organism evidence="1 2">
    <name type="scientific">Melia azedarach</name>
    <name type="common">Chinaberry tree</name>
    <dbReference type="NCBI Taxonomy" id="155640"/>
    <lineage>
        <taxon>Eukaryota</taxon>
        <taxon>Viridiplantae</taxon>
        <taxon>Streptophyta</taxon>
        <taxon>Embryophyta</taxon>
        <taxon>Tracheophyta</taxon>
        <taxon>Spermatophyta</taxon>
        <taxon>Magnoliopsida</taxon>
        <taxon>eudicotyledons</taxon>
        <taxon>Gunneridae</taxon>
        <taxon>Pentapetalae</taxon>
        <taxon>rosids</taxon>
        <taxon>malvids</taxon>
        <taxon>Sapindales</taxon>
        <taxon>Meliaceae</taxon>
        <taxon>Melia</taxon>
    </lineage>
</organism>
<protein>
    <submittedName>
        <fullName evidence="1">F-box protein</fullName>
    </submittedName>
</protein>
<accession>A0ACC1XRW0</accession>
<evidence type="ECO:0000313" key="2">
    <source>
        <dbReference type="Proteomes" id="UP001164539"/>
    </source>
</evidence>
<dbReference type="EMBL" id="CM051400">
    <property type="protein sequence ID" value="KAJ4714176.1"/>
    <property type="molecule type" value="Genomic_DNA"/>
</dbReference>
<keyword evidence="2" id="KW-1185">Reference proteome</keyword>
<name>A0ACC1XRW0_MELAZ</name>
<sequence length="380" mass="43081">MRTSILSLSDPTAEGPLSLIAQKLETRMNVRRLRAVCHSLRSAIPSQSKTTIPKPDEFKIPVPIGYISFNISHYILVESTVYAIQPLGEMPNIEEAAGTWFIKVEEPESGPVKLKDTLSDFEFENVSEELPIPLNLLDYHVKEIAKSYELIPVPTENPEVDHAAPLRSRRGFFVPEKVIVSEGLDIMVMHNRGMTLTMLRHGDKRWINVQDGYDINFDDIVYFDKKFYGITKSGHTLSYDCKTFSMSVVTFTSGNFGSAKLSLVKSDEDLFMIIQWRASSEIYKLGMFEWNKILHGYGDRVFFLGNSCSFSLLANEFPGCQKNSIYFSDATADDDDDGGDAPVFRRTGIFMKDDSTVRLLSDLPGRFQIFWPPPAWVKRI</sequence>
<comment type="caution">
    <text evidence="1">The sequence shown here is derived from an EMBL/GenBank/DDBJ whole genome shotgun (WGS) entry which is preliminary data.</text>
</comment>
<reference evidence="1 2" key="1">
    <citation type="journal article" date="2023" name="Science">
        <title>Complex scaffold remodeling in plant triterpene biosynthesis.</title>
        <authorList>
            <person name="De La Pena R."/>
            <person name="Hodgson H."/>
            <person name="Liu J.C."/>
            <person name="Stephenson M.J."/>
            <person name="Martin A.C."/>
            <person name="Owen C."/>
            <person name="Harkess A."/>
            <person name="Leebens-Mack J."/>
            <person name="Jimenez L.E."/>
            <person name="Osbourn A."/>
            <person name="Sattely E.S."/>
        </authorList>
    </citation>
    <scope>NUCLEOTIDE SEQUENCE [LARGE SCALE GENOMIC DNA]</scope>
    <source>
        <strain evidence="2">cv. JPN11</strain>
        <tissue evidence="1">Leaf</tissue>
    </source>
</reference>
<evidence type="ECO:0000313" key="1">
    <source>
        <dbReference type="EMBL" id="KAJ4714176.1"/>
    </source>
</evidence>